<organism evidence="8 9">
    <name type="scientific">Bacteroides cellulosilyticus</name>
    <dbReference type="NCBI Taxonomy" id="246787"/>
    <lineage>
        <taxon>Bacteria</taxon>
        <taxon>Pseudomonadati</taxon>
        <taxon>Bacteroidota</taxon>
        <taxon>Bacteroidia</taxon>
        <taxon>Bacteroidales</taxon>
        <taxon>Bacteroidaceae</taxon>
        <taxon>Bacteroides</taxon>
    </lineage>
</organism>
<dbReference type="EMBL" id="CP012801">
    <property type="protein sequence ID" value="ALJ61528.1"/>
    <property type="molecule type" value="Genomic_DNA"/>
</dbReference>
<dbReference type="SUPFAM" id="SSF75005">
    <property type="entry name" value="Arabinanase/levansucrase/invertase"/>
    <property type="match status" value="1"/>
</dbReference>
<evidence type="ECO:0000256" key="2">
    <source>
        <dbReference type="ARBA" id="ARBA00022801"/>
    </source>
</evidence>
<gene>
    <name evidence="8" type="primary">xynB_8</name>
    <name evidence="8" type="ORF">BcellWH2_04311</name>
</gene>
<dbReference type="GO" id="GO:0009044">
    <property type="term" value="F:xylan 1,4-beta-xylosidase activity"/>
    <property type="evidence" value="ECO:0007669"/>
    <property type="project" value="UniProtKB-EC"/>
</dbReference>
<dbReference type="PANTHER" id="PTHR42812:SF12">
    <property type="entry name" value="BETA-XYLOSIDASE-RELATED"/>
    <property type="match status" value="1"/>
</dbReference>
<dbReference type="Pfam" id="PF17851">
    <property type="entry name" value="GH43_C2"/>
    <property type="match status" value="1"/>
</dbReference>
<dbReference type="GO" id="GO:0005975">
    <property type="term" value="P:carbohydrate metabolic process"/>
    <property type="evidence" value="ECO:0007669"/>
    <property type="project" value="InterPro"/>
</dbReference>
<dbReference type="InterPro" id="IPR023296">
    <property type="entry name" value="Glyco_hydro_beta-prop_sf"/>
</dbReference>
<sequence length="530" mass="61168">MNMITNPILTGFNPDPSICRVGDDFYIATSTFDWFPGVQIHHSRDLVHWHLLTRPLTRVSQLNMKGNPDSCGVWAPNLTYKDGTFYLVYTDVKRFDGRWKDTHNYLVTATEIDGEWSDPIYLNSSGFDPSLFHDEDGRAWVPNLLVDHRKGKFFGGIVLQEYSYRERRLIGEVYYIFPGTGLGVTEGPVLFKRNGWYYLITAEGGTEYNHAVTLARSRQITGPYEVHPTNPVLTSAHNPDLYLQKAGHGSVVSTPDGRWYLTHLAGRPLTTRGRCTLGRETCLQEVVWHEDGWLYLKSGGNGPQVQIEAPDLPVCRWEALPERCDFEDETMPIDFQSLRVPMDETWVSLRKRSGFLSIKGRESLCSTHHQSMIARRQQDFNFTATTRLEFQPDTFQQMAGLTYYYNTRHFYYLFMSWEESLNSYVLNIFVNDDNRWSEPLPEYIRLEKGEVWLRATVQREKLNFSYSIDGNTWQEIGGTLDASIISDDYVCNKFEYKAAFTGAFIGMCCQDVSGRGKWAYFDSFEYKPLL</sequence>
<dbReference type="KEGG" id="bcel:BcellWH2_04311"/>
<feature type="active site" description="Proton donor" evidence="4">
    <location>
        <position position="186"/>
    </location>
</feature>
<feature type="site" description="Important for catalytic activity, responsible for pKa modulation of the active site Glu and correct orientation of both the proton donor and substrate" evidence="5">
    <location>
        <position position="128"/>
    </location>
</feature>
<keyword evidence="3 6" id="KW-0326">Glycosidase</keyword>
<dbReference type="InterPro" id="IPR041542">
    <property type="entry name" value="GH43_C2"/>
</dbReference>
<dbReference type="InterPro" id="IPR051795">
    <property type="entry name" value="Glycosyl_Hydrlase_43"/>
</dbReference>
<dbReference type="Pfam" id="PF04616">
    <property type="entry name" value="Glyco_hydro_43"/>
    <property type="match status" value="1"/>
</dbReference>
<accession>A0A0P0GGP1</accession>
<dbReference type="Proteomes" id="UP000061809">
    <property type="component" value="Chromosome"/>
</dbReference>
<dbReference type="RefSeq" id="WP_026367881.1">
    <property type="nucleotide sequence ID" value="NZ_CP012801.1"/>
</dbReference>
<dbReference type="InterPro" id="IPR013320">
    <property type="entry name" value="ConA-like_dom_sf"/>
</dbReference>
<evidence type="ECO:0000256" key="1">
    <source>
        <dbReference type="ARBA" id="ARBA00009865"/>
    </source>
</evidence>
<protein>
    <submittedName>
        <fullName evidence="8">Beta-xylosidase</fullName>
        <ecNumber evidence="8">3.2.1.37</ecNumber>
    </submittedName>
</protein>
<dbReference type="InterPro" id="IPR006710">
    <property type="entry name" value="Glyco_hydro_43"/>
</dbReference>
<dbReference type="AlphaFoldDB" id="A0A0P0GGP1"/>
<dbReference type="Gene3D" id="2.115.10.20">
    <property type="entry name" value="Glycosyl hydrolase domain, family 43"/>
    <property type="match status" value="1"/>
</dbReference>
<dbReference type="CDD" id="cd09000">
    <property type="entry name" value="GH43_SXA-like"/>
    <property type="match status" value="1"/>
</dbReference>
<feature type="active site" description="Proton acceptor" evidence="4">
    <location>
        <position position="15"/>
    </location>
</feature>
<dbReference type="Gene3D" id="2.60.120.200">
    <property type="match status" value="1"/>
</dbReference>
<evidence type="ECO:0000313" key="9">
    <source>
        <dbReference type="Proteomes" id="UP000061809"/>
    </source>
</evidence>
<dbReference type="PANTHER" id="PTHR42812">
    <property type="entry name" value="BETA-XYLOSIDASE"/>
    <property type="match status" value="1"/>
</dbReference>
<evidence type="ECO:0000256" key="4">
    <source>
        <dbReference type="PIRSR" id="PIRSR606710-1"/>
    </source>
</evidence>
<dbReference type="PATRIC" id="fig|246787.4.peg.4454"/>
<comment type="similarity">
    <text evidence="1 6">Belongs to the glycosyl hydrolase 43 family.</text>
</comment>
<evidence type="ECO:0000259" key="7">
    <source>
        <dbReference type="Pfam" id="PF17851"/>
    </source>
</evidence>
<feature type="domain" description="Beta-xylosidase C-terminal Concanavalin A-like" evidence="7">
    <location>
        <begin position="324"/>
        <end position="527"/>
    </location>
</feature>
<dbReference type="SMR" id="A0A0P0GGP1"/>
<proteinExistence type="inferred from homology"/>
<evidence type="ECO:0000256" key="6">
    <source>
        <dbReference type="RuleBase" id="RU361187"/>
    </source>
</evidence>
<reference evidence="8 9" key="1">
    <citation type="journal article" date="2015" name="Science">
        <title>Genetic determinants of in vivo fitness and diet responsiveness in multiple human gut Bacteroides.</title>
        <authorList>
            <person name="Wu M."/>
            <person name="McNulty N.P."/>
            <person name="Rodionov D.A."/>
            <person name="Khoroshkin M.S."/>
            <person name="Griffin N.W."/>
            <person name="Cheng J."/>
            <person name="Latreille P."/>
            <person name="Kerstetter R.A."/>
            <person name="Terrapon N."/>
            <person name="Henrissat B."/>
            <person name="Osterman A.L."/>
            <person name="Gordon J.I."/>
        </authorList>
    </citation>
    <scope>NUCLEOTIDE SEQUENCE [LARGE SCALE GENOMIC DNA]</scope>
    <source>
        <strain evidence="8 9">WH2</strain>
    </source>
</reference>
<dbReference type="EC" id="3.2.1.37" evidence="8"/>
<keyword evidence="2 6" id="KW-0378">Hydrolase</keyword>
<dbReference type="SUPFAM" id="SSF49899">
    <property type="entry name" value="Concanavalin A-like lectins/glucanases"/>
    <property type="match status" value="1"/>
</dbReference>
<evidence type="ECO:0000313" key="8">
    <source>
        <dbReference type="EMBL" id="ALJ61528.1"/>
    </source>
</evidence>
<name>A0A0P0GGP1_9BACE</name>
<evidence type="ECO:0000256" key="5">
    <source>
        <dbReference type="PIRSR" id="PIRSR606710-2"/>
    </source>
</evidence>
<evidence type="ECO:0000256" key="3">
    <source>
        <dbReference type="ARBA" id="ARBA00023295"/>
    </source>
</evidence>